<keyword evidence="2" id="KW-0808">Transferase</keyword>
<dbReference type="RefSeq" id="WP_310807743.1">
    <property type="nucleotide sequence ID" value="NZ_JAVLSH010000005.1"/>
</dbReference>
<dbReference type="InterPro" id="IPR016181">
    <property type="entry name" value="Acyl_CoA_acyltransferase"/>
</dbReference>
<protein>
    <submittedName>
        <fullName evidence="2">N-acetyltransferase</fullName>
        <ecNumber evidence="2">2.3.1.-</ecNumber>
    </submittedName>
</protein>
<dbReference type="EMBL" id="JAVLSH010000005">
    <property type="protein sequence ID" value="MDR9760920.1"/>
    <property type="molecule type" value="Genomic_DNA"/>
</dbReference>
<evidence type="ECO:0000313" key="2">
    <source>
        <dbReference type="EMBL" id="MDR9760920.1"/>
    </source>
</evidence>
<dbReference type="EC" id="2.3.1.-" evidence="2"/>
<organism evidence="2 3">
    <name type="scientific">Rhizobium redzepovicii</name>
    <dbReference type="NCBI Taxonomy" id="2867518"/>
    <lineage>
        <taxon>Bacteria</taxon>
        <taxon>Pseudomonadati</taxon>
        <taxon>Pseudomonadota</taxon>
        <taxon>Alphaproteobacteria</taxon>
        <taxon>Hyphomicrobiales</taxon>
        <taxon>Rhizobiaceae</taxon>
        <taxon>Rhizobium/Agrobacterium group</taxon>
        <taxon>Rhizobium</taxon>
    </lineage>
</organism>
<dbReference type="Gene3D" id="3.40.630.30">
    <property type="match status" value="1"/>
</dbReference>
<feature type="domain" description="N-acetyltransferase" evidence="1">
    <location>
        <begin position="1"/>
        <end position="152"/>
    </location>
</feature>
<dbReference type="AlphaFoldDB" id="A0AAW8P410"/>
<dbReference type="InterPro" id="IPR000182">
    <property type="entry name" value="GNAT_dom"/>
</dbReference>
<name>A0AAW8P410_9HYPH</name>
<comment type="caution">
    <text evidence="2">The sequence shown here is derived from an EMBL/GenBank/DDBJ whole genome shotgun (WGS) entry which is preliminary data.</text>
</comment>
<proteinExistence type="predicted"/>
<dbReference type="CDD" id="cd04301">
    <property type="entry name" value="NAT_SF"/>
    <property type="match status" value="1"/>
</dbReference>
<evidence type="ECO:0000259" key="1">
    <source>
        <dbReference type="PROSITE" id="PS51186"/>
    </source>
</evidence>
<gene>
    <name evidence="2" type="ORF">RJJ37_14980</name>
</gene>
<dbReference type="Proteomes" id="UP001269402">
    <property type="component" value="Unassembled WGS sequence"/>
</dbReference>
<dbReference type="PROSITE" id="PS51186">
    <property type="entry name" value="GNAT"/>
    <property type="match status" value="1"/>
</dbReference>
<dbReference type="Pfam" id="PF00583">
    <property type="entry name" value="Acetyltransf_1"/>
    <property type="match status" value="1"/>
</dbReference>
<sequence length="164" mass="17423">MLIQIETPDDIDAIHDLTSIAFEPMAYSDGTEAAIIGRLRASGDLTVSLVAEEDGEILGHVAFSPVMIDGVHAGWFGLGPMSVKPDRQRQGIGKALIARGLELLEKMGASGCALIGNPDVYRGAGFSSDGRLSYHDLDTRLVQHIVLHGPAPSGTLRFAPAFEN</sequence>
<reference evidence="3" key="1">
    <citation type="submission" date="2023-07" db="EMBL/GenBank/DDBJ databases">
        <title>Genomic characterization of faba bean (Vicia faba) microsymbionts in Mexican soils.</title>
        <authorList>
            <person name="Rivera Orduna F.N."/>
            <person name="Guevara-Luna J."/>
            <person name="Yan J."/>
            <person name="Arroyo-Herrera I."/>
            <person name="Li Y."/>
            <person name="Vasquez-Murrieta M.S."/>
            <person name="Wang E.T."/>
        </authorList>
    </citation>
    <scope>NUCLEOTIDE SEQUENCE [LARGE SCALE GENOMIC DNA]</scope>
    <source>
        <strain evidence="3">CH6</strain>
    </source>
</reference>
<keyword evidence="2" id="KW-0012">Acyltransferase</keyword>
<evidence type="ECO:0000313" key="3">
    <source>
        <dbReference type="Proteomes" id="UP001269402"/>
    </source>
</evidence>
<dbReference type="SUPFAM" id="SSF55729">
    <property type="entry name" value="Acyl-CoA N-acyltransferases (Nat)"/>
    <property type="match status" value="1"/>
</dbReference>
<dbReference type="GO" id="GO:0016747">
    <property type="term" value="F:acyltransferase activity, transferring groups other than amino-acyl groups"/>
    <property type="evidence" value="ECO:0007669"/>
    <property type="project" value="InterPro"/>
</dbReference>
<keyword evidence="3" id="KW-1185">Reference proteome</keyword>
<accession>A0AAW8P410</accession>